<dbReference type="InterPro" id="IPR007372">
    <property type="entry name" value="Lipid/polyisoprenoid-bd_YceI"/>
</dbReference>
<protein>
    <submittedName>
        <fullName evidence="2">Polyisoprenoid-binding protein YceI</fullName>
    </submittedName>
</protein>
<dbReference type="RefSeq" id="WP_331931311.1">
    <property type="nucleotide sequence ID" value="NZ_JBEPLU010000002.1"/>
</dbReference>
<dbReference type="PROSITE" id="PS51257">
    <property type="entry name" value="PROKAR_LIPOPROTEIN"/>
    <property type="match status" value="1"/>
</dbReference>
<evidence type="ECO:0000313" key="2">
    <source>
        <dbReference type="EMBL" id="MET3527776.1"/>
    </source>
</evidence>
<comment type="caution">
    <text evidence="2">The sequence shown here is derived from an EMBL/GenBank/DDBJ whole genome shotgun (WGS) entry which is preliminary data.</text>
</comment>
<reference evidence="2 3" key="1">
    <citation type="submission" date="2024-06" db="EMBL/GenBank/DDBJ databases">
        <title>Genomic Encyclopedia of Type Strains, Phase IV (KMG-IV): sequencing the most valuable type-strain genomes for metagenomic binning, comparative biology and taxonomic classification.</title>
        <authorList>
            <person name="Goeker M."/>
        </authorList>
    </citation>
    <scope>NUCLEOTIDE SEQUENCE [LARGE SCALE GENOMIC DNA]</scope>
    <source>
        <strain evidence="2 3">DSM 17809</strain>
    </source>
</reference>
<dbReference type="Proteomes" id="UP001549110">
    <property type="component" value="Unassembled WGS sequence"/>
</dbReference>
<accession>A0ABV2EL69</accession>
<proteinExistence type="predicted"/>
<keyword evidence="3" id="KW-1185">Reference proteome</keyword>
<dbReference type="PANTHER" id="PTHR34406:SF1">
    <property type="entry name" value="PROTEIN YCEI"/>
    <property type="match status" value="1"/>
</dbReference>
<dbReference type="EMBL" id="JBEPLU010000002">
    <property type="protein sequence ID" value="MET3527776.1"/>
    <property type="molecule type" value="Genomic_DNA"/>
</dbReference>
<dbReference type="SMART" id="SM00867">
    <property type="entry name" value="YceI"/>
    <property type="match status" value="1"/>
</dbReference>
<dbReference type="PANTHER" id="PTHR34406">
    <property type="entry name" value="PROTEIN YCEI"/>
    <property type="match status" value="1"/>
</dbReference>
<gene>
    <name evidence="2" type="ORF">ABID41_002894</name>
</gene>
<organism evidence="2 3">
    <name type="scientific">Phenylobacterium koreense</name>
    <dbReference type="NCBI Taxonomy" id="266125"/>
    <lineage>
        <taxon>Bacteria</taxon>
        <taxon>Pseudomonadati</taxon>
        <taxon>Pseudomonadota</taxon>
        <taxon>Alphaproteobacteria</taxon>
        <taxon>Caulobacterales</taxon>
        <taxon>Caulobacteraceae</taxon>
        <taxon>Phenylobacterium</taxon>
    </lineage>
</organism>
<dbReference type="Gene3D" id="2.40.128.110">
    <property type="entry name" value="Lipid/polyisoprenoid-binding, YceI-like"/>
    <property type="match status" value="1"/>
</dbReference>
<dbReference type="Pfam" id="PF04264">
    <property type="entry name" value="YceI"/>
    <property type="match status" value="1"/>
</dbReference>
<name>A0ABV2EL69_9CAUL</name>
<dbReference type="SUPFAM" id="SSF101874">
    <property type="entry name" value="YceI-like"/>
    <property type="match status" value="1"/>
</dbReference>
<evidence type="ECO:0000313" key="3">
    <source>
        <dbReference type="Proteomes" id="UP001549110"/>
    </source>
</evidence>
<evidence type="ECO:0000259" key="1">
    <source>
        <dbReference type="SMART" id="SM00867"/>
    </source>
</evidence>
<feature type="domain" description="Lipid/polyisoprenoid-binding YceI-like" evidence="1">
    <location>
        <begin position="47"/>
        <end position="223"/>
    </location>
</feature>
<dbReference type="InterPro" id="IPR036761">
    <property type="entry name" value="TTHA0802/YceI-like_sf"/>
</dbReference>
<sequence>MNKLAGALAALTLAACSPQTAEKKEAAAPPVEKAAASGVRNTAPAGAYAIDLAHTSVTFRVSHLGLSRYTARFTGVDAKLNFDPANPSAMSVEATIDPKSIETDYPLDEPDFDKQLTGPDWLDAARFPQITFRSTAVETTGPNTAKVTGDFTLRGVTKPVTLDVTFNGGYAATDMDPAGSRIGFSAQGAIKRSDFGLTAGIPAPGTNFGVGDEVEIFIETEFTQPRAGAAPPAKPAA</sequence>